<evidence type="ECO:0000313" key="1">
    <source>
        <dbReference type="EMBL" id="OAG28385.1"/>
    </source>
</evidence>
<dbReference type="AlphaFoldDB" id="A0A177E8Z6"/>
<dbReference type="EMBL" id="LSFI01000006">
    <property type="protein sequence ID" value="OAG28385.1"/>
    <property type="molecule type" value="Genomic_DNA"/>
</dbReference>
<dbReference type="OrthoDB" id="9781626at2"/>
<keyword evidence="2" id="KW-1185">Reference proteome</keyword>
<comment type="caution">
    <text evidence="1">The sequence shown here is derived from an EMBL/GenBank/DDBJ whole genome shotgun (WGS) entry which is preliminary data.</text>
</comment>
<evidence type="ECO:0000313" key="2">
    <source>
        <dbReference type="Proteomes" id="UP000076964"/>
    </source>
</evidence>
<proteinExistence type="predicted"/>
<dbReference type="STRING" id="1795632.TH606_02060"/>
<reference evidence="1 2" key="1">
    <citation type="submission" date="2016-02" db="EMBL/GenBank/DDBJ databases">
        <title>Draft genome sequence of Thermodesulfatator sp. S606.</title>
        <authorList>
            <person name="Lai Q."/>
            <person name="Cao J."/>
            <person name="Dupont S."/>
            <person name="Shao Z."/>
            <person name="Jebbar M."/>
            <person name="Alain K."/>
        </authorList>
    </citation>
    <scope>NUCLEOTIDE SEQUENCE [LARGE SCALE GENOMIC DNA]</scope>
    <source>
        <strain evidence="1 2">S606</strain>
    </source>
</reference>
<protein>
    <submittedName>
        <fullName evidence="1">Uncharacterized protein</fullName>
    </submittedName>
</protein>
<dbReference type="Proteomes" id="UP000076964">
    <property type="component" value="Unassembled WGS sequence"/>
</dbReference>
<gene>
    <name evidence="1" type="ORF">TH606_02060</name>
</gene>
<name>A0A177E8Z6_9BACT</name>
<sequence>MANTFLAAKWIEEALNRYHNRPPRATIMGKRIIFSNFHYLAALLHIYTGTFKLTQIAEIACLPQEELDFHREQLDFMTLVDYLKTKFSEWFRETLMMRDFTLKEYADIAWEYTKLDEMVQSQIKIPLLERLKHLYQACESCQQAGKPMDTYDLNVFRRLISFFVLSETIRPTLSSKLIKDKALPIAEKTLDMEPFKDWQKDLHDEEKISSLIDEIKMRTRPFLGSD</sequence>
<organism evidence="1 2">
    <name type="scientific">Thermodesulfatator autotrophicus</name>
    <dbReference type="NCBI Taxonomy" id="1795632"/>
    <lineage>
        <taxon>Bacteria</taxon>
        <taxon>Pseudomonadati</taxon>
        <taxon>Thermodesulfobacteriota</taxon>
        <taxon>Thermodesulfobacteria</taxon>
        <taxon>Thermodesulfobacteriales</taxon>
        <taxon>Thermodesulfatatoraceae</taxon>
        <taxon>Thermodesulfatator</taxon>
    </lineage>
</organism>
<accession>A0A177E8Z6</accession>
<dbReference type="RefSeq" id="WP_068541035.1">
    <property type="nucleotide sequence ID" value="NZ_LSFI01000006.1"/>
</dbReference>